<proteinExistence type="predicted"/>
<gene>
    <name evidence="1" type="ORF">SVUK_LOCUS19841</name>
</gene>
<accession>A0A3P7JUP3</accession>
<reference evidence="1 2" key="1">
    <citation type="submission" date="2018-11" db="EMBL/GenBank/DDBJ databases">
        <authorList>
            <consortium name="Pathogen Informatics"/>
        </authorList>
    </citation>
    <scope>NUCLEOTIDE SEQUENCE [LARGE SCALE GENOMIC DNA]</scope>
</reference>
<dbReference type="Proteomes" id="UP000270094">
    <property type="component" value="Unassembled WGS sequence"/>
</dbReference>
<sequence>MPTGSDILKMSYSCDLEKMASKSVKECRDEVADRSLPGVENTFKVKKSKIMKKSQALSYVRSSLIH</sequence>
<dbReference type="EMBL" id="UYYB01133728">
    <property type="protein sequence ID" value="VDM84843.1"/>
    <property type="molecule type" value="Genomic_DNA"/>
</dbReference>
<dbReference type="InterPro" id="IPR035940">
    <property type="entry name" value="CAP_sf"/>
</dbReference>
<name>A0A3P7JUP3_STRVU</name>
<dbReference type="Gene3D" id="3.40.33.10">
    <property type="entry name" value="CAP"/>
    <property type="match status" value="1"/>
</dbReference>
<dbReference type="AlphaFoldDB" id="A0A3P7JUP3"/>
<evidence type="ECO:0000313" key="1">
    <source>
        <dbReference type="EMBL" id="VDM84843.1"/>
    </source>
</evidence>
<keyword evidence="2" id="KW-1185">Reference proteome</keyword>
<evidence type="ECO:0000313" key="2">
    <source>
        <dbReference type="Proteomes" id="UP000270094"/>
    </source>
</evidence>
<organism evidence="1 2">
    <name type="scientific">Strongylus vulgaris</name>
    <name type="common">Blood worm</name>
    <dbReference type="NCBI Taxonomy" id="40348"/>
    <lineage>
        <taxon>Eukaryota</taxon>
        <taxon>Metazoa</taxon>
        <taxon>Ecdysozoa</taxon>
        <taxon>Nematoda</taxon>
        <taxon>Chromadorea</taxon>
        <taxon>Rhabditida</taxon>
        <taxon>Rhabditina</taxon>
        <taxon>Rhabditomorpha</taxon>
        <taxon>Strongyloidea</taxon>
        <taxon>Strongylidae</taxon>
        <taxon>Strongylus</taxon>
    </lineage>
</organism>
<protein>
    <submittedName>
        <fullName evidence="1">Uncharacterized protein</fullName>
    </submittedName>
</protein>